<dbReference type="PANTHER" id="PTHR31094:SF2">
    <property type="entry name" value="RIKEN CDNA 2310061I04 GENE"/>
    <property type="match status" value="1"/>
</dbReference>
<proteinExistence type="predicted"/>
<name>A0A6G1HMB0_9PEZI</name>
<evidence type="ECO:0000313" key="2">
    <source>
        <dbReference type="EMBL" id="KAF2397203.1"/>
    </source>
</evidence>
<dbReference type="AlphaFoldDB" id="A0A6G1HMB0"/>
<organism evidence="2 3">
    <name type="scientific">Trichodelitschia bisporula</name>
    <dbReference type="NCBI Taxonomy" id="703511"/>
    <lineage>
        <taxon>Eukaryota</taxon>
        <taxon>Fungi</taxon>
        <taxon>Dikarya</taxon>
        <taxon>Ascomycota</taxon>
        <taxon>Pezizomycotina</taxon>
        <taxon>Dothideomycetes</taxon>
        <taxon>Dothideomycetes incertae sedis</taxon>
        <taxon>Phaeotrichales</taxon>
        <taxon>Phaeotrichaceae</taxon>
        <taxon>Trichodelitschia</taxon>
    </lineage>
</organism>
<evidence type="ECO:0000256" key="1">
    <source>
        <dbReference type="SAM" id="MobiDB-lite"/>
    </source>
</evidence>
<reference evidence="2" key="1">
    <citation type="journal article" date="2020" name="Stud. Mycol.">
        <title>101 Dothideomycetes genomes: a test case for predicting lifestyles and emergence of pathogens.</title>
        <authorList>
            <person name="Haridas S."/>
            <person name="Albert R."/>
            <person name="Binder M."/>
            <person name="Bloem J."/>
            <person name="Labutti K."/>
            <person name="Salamov A."/>
            <person name="Andreopoulos B."/>
            <person name="Baker S."/>
            <person name="Barry K."/>
            <person name="Bills G."/>
            <person name="Bluhm B."/>
            <person name="Cannon C."/>
            <person name="Castanera R."/>
            <person name="Culley D."/>
            <person name="Daum C."/>
            <person name="Ezra D."/>
            <person name="Gonzalez J."/>
            <person name="Henrissat B."/>
            <person name="Kuo A."/>
            <person name="Liang C."/>
            <person name="Lipzen A."/>
            <person name="Lutzoni F."/>
            <person name="Magnuson J."/>
            <person name="Mondo S."/>
            <person name="Nolan M."/>
            <person name="Ohm R."/>
            <person name="Pangilinan J."/>
            <person name="Park H.-J."/>
            <person name="Ramirez L."/>
            <person name="Alfaro M."/>
            <person name="Sun H."/>
            <person name="Tritt A."/>
            <person name="Yoshinaga Y."/>
            <person name="Zwiers L.-H."/>
            <person name="Turgeon B."/>
            <person name="Goodwin S."/>
            <person name="Spatafora J."/>
            <person name="Crous P."/>
            <person name="Grigoriev I."/>
        </authorList>
    </citation>
    <scope>NUCLEOTIDE SEQUENCE</scope>
    <source>
        <strain evidence="2">CBS 262.69</strain>
    </source>
</reference>
<dbReference type="OrthoDB" id="5329385at2759"/>
<dbReference type="Proteomes" id="UP000799640">
    <property type="component" value="Unassembled WGS sequence"/>
</dbReference>
<evidence type="ECO:0000313" key="3">
    <source>
        <dbReference type="Proteomes" id="UP000799640"/>
    </source>
</evidence>
<dbReference type="InterPro" id="IPR018790">
    <property type="entry name" value="DUF2358"/>
</dbReference>
<dbReference type="EMBL" id="ML996704">
    <property type="protein sequence ID" value="KAF2397203.1"/>
    <property type="molecule type" value="Genomic_DNA"/>
</dbReference>
<protein>
    <submittedName>
        <fullName evidence="2">Uncharacterized protein</fullName>
    </submittedName>
</protein>
<dbReference type="InterPro" id="IPR031342">
    <property type="entry name" value="Mug163-like"/>
</dbReference>
<keyword evidence="3" id="KW-1185">Reference proteome</keyword>
<sequence>MRRISARRAADAALRTLKPAPSSIPSCAPQPRRQLANIRDEDRGSSEQWFSGTMPSLRPGNTEGPGSGNDHKPPDERTLKLGDTIRTLHERLPTLFASPLPQEILSPQITLRLFPSTHPHLPVVTGKIGYRAALWTSPVAWGRMPFVGNVKLVILSERMVGHNGSRSTPSGNERLIVKWRTCGKTKGMGVGALYRGLSNSDTQVDKITEFLGGHSSDDDKEFSGLFIFEFDEQGRILSHTIEHAEEGGDWDAMPKVINVTDWLLGMARGKRNGNREGDVTGLALGYVEADEGQTGRVQERGTWRRSS</sequence>
<dbReference type="Pfam" id="PF17119">
    <property type="entry name" value="MMU163"/>
    <property type="match status" value="1"/>
</dbReference>
<gene>
    <name evidence="2" type="ORF">EJ06DRAFT_482276</name>
</gene>
<accession>A0A6G1HMB0</accession>
<dbReference type="PANTHER" id="PTHR31094">
    <property type="entry name" value="RIKEN CDNA 2310061I04 GENE"/>
    <property type="match status" value="1"/>
</dbReference>
<feature type="region of interest" description="Disordered" evidence="1">
    <location>
        <begin position="1"/>
        <end position="76"/>
    </location>
</feature>